<gene>
    <name evidence="1" type="ORF">NIES4072_13690</name>
</gene>
<dbReference type="AlphaFoldDB" id="A0A2R5FJT3"/>
<reference evidence="1 2" key="1">
    <citation type="submission" date="2017-06" db="EMBL/GenBank/DDBJ databases">
        <title>Genome sequencing of cyanobaciteial culture collection at National Institute for Environmental Studies (NIES).</title>
        <authorList>
            <person name="Hirose Y."/>
            <person name="Shimura Y."/>
            <person name="Fujisawa T."/>
            <person name="Nakamura Y."/>
            <person name="Kawachi M."/>
        </authorList>
    </citation>
    <scope>NUCLEOTIDE SEQUENCE [LARGE SCALE GENOMIC DNA]</scope>
    <source>
        <strain evidence="1 2">NIES-4072</strain>
    </source>
</reference>
<accession>A0A2R5FJT3</accession>
<keyword evidence="2" id="KW-1185">Reference proteome</keyword>
<name>A0A2R5FJT3_NOSCO</name>
<organism evidence="1 2">
    <name type="scientific">Nostoc commune NIES-4072</name>
    <dbReference type="NCBI Taxonomy" id="2005467"/>
    <lineage>
        <taxon>Bacteria</taxon>
        <taxon>Bacillati</taxon>
        <taxon>Cyanobacteriota</taxon>
        <taxon>Cyanophyceae</taxon>
        <taxon>Nostocales</taxon>
        <taxon>Nostocaceae</taxon>
        <taxon>Nostoc</taxon>
    </lineage>
</organism>
<protein>
    <submittedName>
        <fullName evidence="1">Uncharacterized protein</fullName>
    </submittedName>
</protein>
<comment type="caution">
    <text evidence="1">The sequence shown here is derived from an EMBL/GenBank/DDBJ whole genome shotgun (WGS) entry which is preliminary data.</text>
</comment>
<proteinExistence type="predicted"/>
<dbReference type="EMBL" id="BDUD01000001">
    <property type="protein sequence ID" value="GBG17708.1"/>
    <property type="molecule type" value="Genomic_DNA"/>
</dbReference>
<evidence type="ECO:0000313" key="2">
    <source>
        <dbReference type="Proteomes" id="UP000245124"/>
    </source>
</evidence>
<sequence length="31" mass="3404">MTFILLDEKGLFGKVGKKVGFTESYPKTPAT</sequence>
<evidence type="ECO:0000313" key="1">
    <source>
        <dbReference type="EMBL" id="GBG17708.1"/>
    </source>
</evidence>
<dbReference type="Proteomes" id="UP000245124">
    <property type="component" value="Unassembled WGS sequence"/>
</dbReference>